<organism evidence="1 2">
    <name type="scientific">Cellulomonas fimi</name>
    <dbReference type="NCBI Taxonomy" id="1708"/>
    <lineage>
        <taxon>Bacteria</taxon>
        <taxon>Bacillati</taxon>
        <taxon>Actinomycetota</taxon>
        <taxon>Actinomycetes</taxon>
        <taxon>Micrococcales</taxon>
        <taxon>Cellulomonadaceae</taxon>
        <taxon>Cellulomonas</taxon>
    </lineage>
</organism>
<dbReference type="AlphaFoldDB" id="A0A7Y0LWL6"/>
<comment type="caution">
    <text evidence="1">The sequence shown here is derived from an EMBL/GenBank/DDBJ whole genome shotgun (WGS) entry which is preliminary data.</text>
</comment>
<name>A0A7Y0LWL6_CELFI</name>
<reference evidence="1 2" key="1">
    <citation type="submission" date="2020-04" db="EMBL/GenBank/DDBJ databases">
        <title>Sequencing and Assembly of C. fimi.</title>
        <authorList>
            <person name="Ramsey A.R."/>
        </authorList>
    </citation>
    <scope>NUCLEOTIDE SEQUENCE [LARGE SCALE GENOMIC DNA]</scope>
    <source>
        <strain evidence="1 2">SB</strain>
    </source>
</reference>
<sequence>MPIFARRAPLPPDVRARVDLAARDRVLAAAELTDGWAIATRLALYVVAAPRDVERRAWADVDRATLDPERSVITVDWVDGGRRELHVADENQNAFPRTLHERVQSSVVHSETVELPGGGRVRVALRRDEDGELFSQVIGDGLTDLGDPGVAARVDAAEARVRGAAGLPL</sequence>
<evidence type="ECO:0000313" key="1">
    <source>
        <dbReference type="EMBL" id="NMR19174.1"/>
    </source>
</evidence>
<proteinExistence type="predicted"/>
<protein>
    <submittedName>
        <fullName evidence="1">Uncharacterized protein</fullName>
    </submittedName>
</protein>
<dbReference type="EMBL" id="JABCJJ010000003">
    <property type="protein sequence ID" value="NMR19174.1"/>
    <property type="molecule type" value="Genomic_DNA"/>
</dbReference>
<accession>A0A7Y0LWL6</accession>
<keyword evidence="2" id="KW-1185">Reference proteome</keyword>
<dbReference type="Proteomes" id="UP000562124">
    <property type="component" value="Unassembled WGS sequence"/>
</dbReference>
<evidence type="ECO:0000313" key="2">
    <source>
        <dbReference type="Proteomes" id="UP000562124"/>
    </source>
</evidence>
<gene>
    <name evidence="1" type="ORF">HIR71_02895</name>
</gene>
<dbReference type="RefSeq" id="WP_169323274.1">
    <property type="nucleotide sequence ID" value="NZ_JABCJJ010000003.1"/>
</dbReference>